<proteinExistence type="predicted"/>
<evidence type="ECO:0000313" key="2">
    <source>
        <dbReference type="EMBL" id="OGF33413.1"/>
    </source>
</evidence>
<dbReference type="Proteomes" id="UP000179001">
    <property type="component" value="Unassembled WGS sequence"/>
</dbReference>
<accession>A0A1F5T3V3</accession>
<name>A0A1F5T3V3_9BACT</name>
<comment type="caution">
    <text evidence="2">The sequence shown here is derived from an EMBL/GenBank/DDBJ whole genome shotgun (WGS) entry which is preliminary data.</text>
</comment>
<keyword evidence="1" id="KW-0472">Membrane</keyword>
<sequence length="132" mass="15563">MYGSNEIRPFQYFKFFIFFVAGVVLFYAITTGISLIALAPEIEQVSKLKKTFGFECTFQIRCAEKLRGEKNIYEKELDFNTCFQHLESNALQEILENHNRVVDLLPWWAFKSHLHEKCMIPTYPNQWAEAEL</sequence>
<dbReference type="EMBL" id="MFGJ01000001">
    <property type="protein sequence ID" value="OGF33413.1"/>
    <property type="molecule type" value="Genomic_DNA"/>
</dbReference>
<keyword evidence="1" id="KW-1133">Transmembrane helix</keyword>
<evidence type="ECO:0000313" key="3">
    <source>
        <dbReference type="Proteomes" id="UP000179001"/>
    </source>
</evidence>
<evidence type="ECO:0000256" key="1">
    <source>
        <dbReference type="SAM" id="Phobius"/>
    </source>
</evidence>
<feature type="transmembrane region" description="Helical" evidence="1">
    <location>
        <begin position="12"/>
        <end position="39"/>
    </location>
</feature>
<keyword evidence="1" id="KW-0812">Transmembrane</keyword>
<protein>
    <submittedName>
        <fullName evidence="2">Uncharacterized protein</fullName>
    </submittedName>
</protein>
<organism evidence="2 3">
    <name type="scientific">Candidatus Falkowbacteria bacterium RIFOXYC2_FULL_36_12</name>
    <dbReference type="NCBI Taxonomy" id="1798002"/>
    <lineage>
        <taxon>Bacteria</taxon>
        <taxon>Candidatus Falkowiibacteriota</taxon>
    </lineage>
</organism>
<dbReference type="AlphaFoldDB" id="A0A1F5T3V3"/>
<gene>
    <name evidence="2" type="ORF">A2478_01810</name>
</gene>
<reference evidence="2 3" key="1">
    <citation type="journal article" date="2016" name="Nat. Commun.">
        <title>Thousands of microbial genomes shed light on interconnected biogeochemical processes in an aquifer system.</title>
        <authorList>
            <person name="Anantharaman K."/>
            <person name="Brown C.T."/>
            <person name="Hug L.A."/>
            <person name="Sharon I."/>
            <person name="Castelle C.J."/>
            <person name="Probst A.J."/>
            <person name="Thomas B.C."/>
            <person name="Singh A."/>
            <person name="Wilkins M.J."/>
            <person name="Karaoz U."/>
            <person name="Brodie E.L."/>
            <person name="Williams K.H."/>
            <person name="Hubbard S.S."/>
            <person name="Banfield J.F."/>
        </authorList>
    </citation>
    <scope>NUCLEOTIDE SEQUENCE [LARGE SCALE GENOMIC DNA]</scope>
</reference>